<feature type="transmembrane region" description="Helical" evidence="1">
    <location>
        <begin position="201"/>
        <end position="224"/>
    </location>
</feature>
<accession>A0A1R2ANK9</accession>
<name>A0A1R2ANK9_9CILI</name>
<keyword evidence="1" id="KW-1133">Transmembrane helix</keyword>
<dbReference type="EMBL" id="MPUH01001813">
    <property type="protein sequence ID" value="OMJ66123.1"/>
    <property type="molecule type" value="Genomic_DNA"/>
</dbReference>
<dbReference type="Proteomes" id="UP000187209">
    <property type="component" value="Unassembled WGS sequence"/>
</dbReference>
<gene>
    <name evidence="2" type="ORF">SteCoe_37147</name>
</gene>
<feature type="transmembrane region" description="Helical" evidence="1">
    <location>
        <begin position="93"/>
        <end position="109"/>
    </location>
</feature>
<evidence type="ECO:0000313" key="3">
    <source>
        <dbReference type="Proteomes" id="UP000187209"/>
    </source>
</evidence>
<proteinExistence type="predicted"/>
<feature type="transmembrane region" description="Helical" evidence="1">
    <location>
        <begin position="230"/>
        <end position="255"/>
    </location>
</feature>
<evidence type="ECO:0008006" key="4">
    <source>
        <dbReference type="Google" id="ProtNLM"/>
    </source>
</evidence>
<comment type="caution">
    <text evidence="2">The sequence shown here is derived from an EMBL/GenBank/DDBJ whole genome shotgun (WGS) entry which is preliminary data.</text>
</comment>
<organism evidence="2 3">
    <name type="scientific">Stentor coeruleus</name>
    <dbReference type="NCBI Taxonomy" id="5963"/>
    <lineage>
        <taxon>Eukaryota</taxon>
        <taxon>Sar</taxon>
        <taxon>Alveolata</taxon>
        <taxon>Ciliophora</taxon>
        <taxon>Postciliodesmatophora</taxon>
        <taxon>Heterotrichea</taxon>
        <taxon>Heterotrichida</taxon>
        <taxon>Stentoridae</taxon>
        <taxon>Stentor</taxon>
    </lineage>
</organism>
<sequence>MKEVQDYSGEKTDIETTCIFLSLYGLVLVISFIKSIICIRNIRAEYNWSILWLYTIISITVILRIIWCSRYFYNYSENNYNLLDTLASASLELLGYTFIAFWLMIYFDINPLLSLDQFKRYYAILFVVYTILVALTFITRTYLVYFKVYSLRSAEITLCFGAFVSILVSLALIISGKILVKKVNLVFSQRIGSRVSKRLKCIILTSSFIYISKSCLFLVAEFLYRSSYTTFYMIFLFIYVFGTEIFPLISVLIFLKPNLLENEQACSSWIPSALKTERSSSKYSSLLSILFKKSVLLSSFENRNRSVSLPIFNQIVREFSNLQEYSNLRDKGTVSSAYI</sequence>
<feature type="transmembrane region" description="Helical" evidence="1">
    <location>
        <begin position="20"/>
        <end position="39"/>
    </location>
</feature>
<keyword evidence="1" id="KW-0472">Membrane</keyword>
<evidence type="ECO:0000313" key="2">
    <source>
        <dbReference type="EMBL" id="OMJ66123.1"/>
    </source>
</evidence>
<reference evidence="2 3" key="1">
    <citation type="submission" date="2016-11" db="EMBL/GenBank/DDBJ databases">
        <title>The macronuclear genome of Stentor coeruleus: a giant cell with tiny introns.</title>
        <authorList>
            <person name="Slabodnick M."/>
            <person name="Ruby J.G."/>
            <person name="Reiff S.B."/>
            <person name="Swart E.C."/>
            <person name="Gosai S."/>
            <person name="Prabakaran S."/>
            <person name="Witkowska E."/>
            <person name="Larue G.E."/>
            <person name="Fisher S."/>
            <person name="Freeman R.M."/>
            <person name="Gunawardena J."/>
            <person name="Chu W."/>
            <person name="Stover N.A."/>
            <person name="Gregory B.D."/>
            <person name="Nowacki M."/>
            <person name="Derisi J."/>
            <person name="Roy S.W."/>
            <person name="Marshall W.F."/>
            <person name="Sood P."/>
        </authorList>
    </citation>
    <scope>NUCLEOTIDE SEQUENCE [LARGE SCALE GENOMIC DNA]</scope>
    <source>
        <strain evidence="2">WM001</strain>
    </source>
</reference>
<feature type="transmembrane region" description="Helical" evidence="1">
    <location>
        <begin position="155"/>
        <end position="180"/>
    </location>
</feature>
<protein>
    <recommendedName>
        <fullName evidence="4">THH1/TOM1/TOM3 domain-containing protein</fullName>
    </recommendedName>
</protein>
<feature type="transmembrane region" description="Helical" evidence="1">
    <location>
        <begin position="51"/>
        <end position="73"/>
    </location>
</feature>
<evidence type="ECO:0000256" key="1">
    <source>
        <dbReference type="SAM" id="Phobius"/>
    </source>
</evidence>
<feature type="transmembrane region" description="Helical" evidence="1">
    <location>
        <begin position="121"/>
        <end position="143"/>
    </location>
</feature>
<keyword evidence="1" id="KW-0812">Transmembrane</keyword>
<keyword evidence="3" id="KW-1185">Reference proteome</keyword>
<dbReference type="AlphaFoldDB" id="A0A1R2ANK9"/>